<dbReference type="InterPro" id="IPR002110">
    <property type="entry name" value="Ankyrin_rpt"/>
</dbReference>
<dbReference type="Gene3D" id="1.25.40.20">
    <property type="entry name" value="Ankyrin repeat-containing domain"/>
    <property type="match status" value="2"/>
</dbReference>
<evidence type="ECO:0000313" key="5">
    <source>
        <dbReference type="EMBL" id="KAI5070559.1"/>
    </source>
</evidence>
<feature type="compositionally biased region" description="Basic and acidic residues" evidence="4">
    <location>
        <begin position="28"/>
        <end position="40"/>
    </location>
</feature>
<dbReference type="Pfam" id="PF12796">
    <property type="entry name" value="Ank_2"/>
    <property type="match status" value="1"/>
</dbReference>
<protein>
    <submittedName>
        <fullName evidence="5">Uncharacterized protein</fullName>
    </submittedName>
</protein>
<dbReference type="SUPFAM" id="SSF48403">
    <property type="entry name" value="Ankyrin repeat"/>
    <property type="match status" value="1"/>
</dbReference>
<keyword evidence="1" id="KW-0677">Repeat</keyword>
<dbReference type="InterPro" id="IPR036770">
    <property type="entry name" value="Ankyrin_rpt-contain_sf"/>
</dbReference>
<dbReference type="PROSITE" id="PS50088">
    <property type="entry name" value="ANK_REPEAT"/>
    <property type="match status" value="3"/>
</dbReference>
<keyword evidence="6" id="KW-1185">Reference proteome</keyword>
<evidence type="ECO:0000256" key="4">
    <source>
        <dbReference type="SAM" id="MobiDB-lite"/>
    </source>
</evidence>
<dbReference type="PANTHER" id="PTHR24203">
    <property type="entry name" value="ANKYRIN REPEAT FAMILY PROTEIN"/>
    <property type="match status" value="1"/>
</dbReference>
<dbReference type="PROSITE" id="PS50297">
    <property type="entry name" value="ANK_REP_REGION"/>
    <property type="match status" value="2"/>
</dbReference>
<comment type="caution">
    <text evidence="5">The sequence shown here is derived from an EMBL/GenBank/DDBJ whole genome shotgun (WGS) entry which is preliminary data.</text>
</comment>
<accession>A0A9D4UMY8</accession>
<feature type="region of interest" description="Disordered" evidence="4">
    <location>
        <begin position="1"/>
        <end position="47"/>
    </location>
</feature>
<evidence type="ECO:0000256" key="2">
    <source>
        <dbReference type="ARBA" id="ARBA00023043"/>
    </source>
</evidence>
<sequence length="468" mass="51167">MTPEKGEADGKTSGKESYNEGHTSANETAKETSPEEESKNESVSAFRTAGNPFDFSALSGLLNDPSIQELAKQIADDPAFRNMAEELQRGIQPGEQQGLPQINTEQYLNTMQQVMDNPQFMNMAERLSSTLMQDPASASTLQNLRTSGQTELAEAQWEQVQSSPSLRAIVEEMEREGPATVMKYMDDPEVLSRLGNSLGFSFPEGSTIDHEISQATPSVKFPGEDTGEEVEEGLALHHAASAGDAKTLKDLLANGADKHEKDGEGRVALHLACGYGEVECAEALLEAGVPVDSRDRNNNTALHYASGYGKQECVELLLKCGAAVTLQNLDGKTPLDVAKLNDQTEILKVLEKHAFLQYSVQEFCSLLSFCCLNGDEFKGPTKSTDLAQIGTSVESFLSSYVAHHVINRARSFMKETAQEYKNGWIRGMDAAHDPLHMKQGKWAVYRGGKAIIQEFRTPKPTPPQHDPP</sequence>
<evidence type="ECO:0000256" key="3">
    <source>
        <dbReference type="PROSITE-ProRule" id="PRU00023"/>
    </source>
</evidence>
<feature type="repeat" description="ANK" evidence="3">
    <location>
        <begin position="264"/>
        <end position="296"/>
    </location>
</feature>
<dbReference type="Proteomes" id="UP000886520">
    <property type="component" value="Chromosome 14"/>
</dbReference>
<dbReference type="EMBL" id="JABFUD020000014">
    <property type="protein sequence ID" value="KAI5070559.1"/>
    <property type="molecule type" value="Genomic_DNA"/>
</dbReference>
<dbReference type="PANTHER" id="PTHR24203:SF45">
    <property type="entry name" value="ANKYRIN REPEAT DOMAIN 6"/>
    <property type="match status" value="1"/>
</dbReference>
<dbReference type="OrthoDB" id="341259at2759"/>
<dbReference type="SMART" id="SM00248">
    <property type="entry name" value="ANK"/>
    <property type="match status" value="4"/>
</dbReference>
<feature type="compositionally biased region" description="Basic and acidic residues" evidence="4">
    <location>
        <begin position="1"/>
        <end position="19"/>
    </location>
</feature>
<keyword evidence="2 3" id="KW-0040">ANK repeat</keyword>
<dbReference type="AlphaFoldDB" id="A0A9D4UMY8"/>
<evidence type="ECO:0000313" key="6">
    <source>
        <dbReference type="Proteomes" id="UP000886520"/>
    </source>
</evidence>
<proteinExistence type="predicted"/>
<feature type="repeat" description="ANK" evidence="3">
    <location>
        <begin position="297"/>
        <end position="329"/>
    </location>
</feature>
<organism evidence="5 6">
    <name type="scientific">Adiantum capillus-veneris</name>
    <name type="common">Maidenhair fern</name>
    <dbReference type="NCBI Taxonomy" id="13818"/>
    <lineage>
        <taxon>Eukaryota</taxon>
        <taxon>Viridiplantae</taxon>
        <taxon>Streptophyta</taxon>
        <taxon>Embryophyta</taxon>
        <taxon>Tracheophyta</taxon>
        <taxon>Polypodiopsida</taxon>
        <taxon>Polypodiidae</taxon>
        <taxon>Polypodiales</taxon>
        <taxon>Pteridineae</taxon>
        <taxon>Pteridaceae</taxon>
        <taxon>Vittarioideae</taxon>
        <taxon>Adiantum</taxon>
    </lineage>
</organism>
<name>A0A9D4UMY8_ADICA</name>
<feature type="repeat" description="ANK" evidence="3">
    <location>
        <begin position="231"/>
        <end position="263"/>
    </location>
</feature>
<dbReference type="FunFam" id="1.25.40.20:FF:000049">
    <property type="entry name" value="Ankyrin repeat domain-containing protein 2"/>
    <property type="match status" value="1"/>
</dbReference>
<evidence type="ECO:0000256" key="1">
    <source>
        <dbReference type="ARBA" id="ARBA00022737"/>
    </source>
</evidence>
<reference evidence="5" key="1">
    <citation type="submission" date="2021-01" db="EMBL/GenBank/DDBJ databases">
        <title>Adiantum capillus-veneris genome.</title>
        <authorList>
            <person name="Fang Y."/>
            <person name="Liao Q."/>
        </authorList>
    </citation>
    <scope>NUCLEOTIDE SEQUENCE</scope>
    <source>
        <strain evidence="5">H3</strain>
        <tissue evidence="5">Leaf</tissue>
    </source>
</reference>
<gene>
    <name evidence="5" type="ORF">GOP47_0014902</name>
</gene>